<dbReference type="RefSeq" id="WP_028728100.1">
    <property type="nucleotide sequence ID" value="NZ_AUAE01000026.1"/>
</dbReference>
<evidence type="ECO:0000256" key="1">
    <source>
        <dbReference type="SAM" id="SignalP"/>
    </source>
</evidence>
<organism evidence="2 3">
    <name type="scientific">Parabacteroides gordonii MS-1 = DSM 23371</name>
    <dbReference type="NCBI Taxonomy" id="1203610"/>
    <lineage>
        <taxon>Bacteria</taxon>
        <taxon>Pseudomonadati</taxon>
        <taxon>Bacteroidota</taxon>
        <taxon>Bacteroidia</taxon>
        <taxon>Bacteroidales</taxon>
        <taxon>Tannerellaceae</taxon>
        <taxon>Parabacteroides</taxon>
    </lineage>
</organism>
<gene>
    <name evidence="2" type="ORF">HMPREF1536_02342</name>
</gene>
<protein>
    <recommendedName>
        <fullName evidence="4">6-bladed beta-propeller</fullName>
    </recommendedName>
</protein>
<comment type="caution">
    <text evidence="2">The sequence shown here is derived from an EMBL/GenBank/DDBJ whole genome shotgun (WGS) entry which is preliminary data.</text>
</comment>
<name>A0A0F5JFV5_9BACT</name>
<proteinExistence type="predicted"/>
<evidence type="ECO:0000313" key="2">
    <source>
        <dbReference type="EMBL" id="KKB56706.1"/>
    </source>
</evidence>
<dbReference type="STRING" id="1203610.HMPREF1536_02342"/>
<sequence length="390" mass="44652">MKNKITYLVFLLWGMLCACTDSSFIKQGNVLNLEMAMHTEKQIVLSDLCDSLECIPLETNDSSLLGNRAYLSYADEQNLFIMSNNVLYRFSSNGDFLNKIGRRGNAPGEYNRAYSISADKERKCFLYYIGQNKIQFWGYDGEFMKEIKLQDDGELTAVNILGQDQIIAESRTYSDNGLKIDIDIFNQEGELLKKIPICEDEQTVSRSMHTVPILYHARDTIKYKDINGDILYSFSKNSYDREWVLNLGGYAPSREVLENVAQKEALMRDFAQLVDIKETKKQFYFLIVHDNTLRGIIANKETGHLEYNQVINIPQMGGGLKNDYIDKSCFWPSFVSDSDEMYCLLPVEKMTTKGKQDVERHTSSTVNLLEESNPIVLKVYTSPIRSASEL</sequence>
<dbReference type="InterPro" id="IPR011042">
    <property type="entry name" value="6-blade_b-propeller_TolB-like"/>
</dbReference>
<dbReference type="Proteomes" id="UP000033035">
    <property type="component" value="Unassembled WGS sequence"/>
</dbReference>
<dbReference type="AlphaFoldDB" id="A0A0F5JFV5"/>
<feature type="chain" id="PRO_5002490265" description="6-bladed beta-propeller" evidence="1">
    <location>
        <begin position="19"/>
        <end position="390"/>
    </location>
</feature>
<feature type="signal peptide" evidence="1">
    <location>
        <begin position="1"/>
        <end position="18"/>
    </location>
</feature>
<dbReference type="PATRIC" id="fig|1203610.3.peg.2405"/>
<keyword evidence="3" id="KW-1185">Reference proteome</keyword>
<reference evidence="2 3" key="1">
    <citation type="submission" date="2013-04" db="EMBL/GenBank/DDBJ databases">
        <title>The Genome Sequence of Parabacteroides gordonii DSM 23371.</title>
        <authorList>
            <consortium name="The Broad Institute Genomics Platform"/>
            <person name="Earl A."/>
            <person name="Ward D."/>
            <person name="Feldgarden M."/>
            <person name="Gevers D."/>
            <person name="Martens E."/>
            <person name="Sakamoto M."/>
            <person name="Benno Y."/>
            <person name="Suzuki N."/>
            <person name="Matsunaga N."/>
            <person name="Koshihara K."/>
            <person name="Seki M."/>
            <person name="Komiya H."/>
            <person name="Walker B."/>
            <person name="Young S."/>
            <person name="Zeng Q."/>
            <person name="Gargeya S."/>
            <person name="Fitzgerald M."/>
            <person name="Haas B."/>
            <person name="Abouelleil A."/>
            <person name="Allen A.W."/>
            <person name="Alvarado L."/>
            <person name="Arachchi H.M."/>
            <person name="Berlin A.M."/>
            <person name="Chapman S.B."/>
            <person name="Gainer-Dewar J."/>
            <person name="Goldberg J."/>
            <person name="Griggs A."/>
            <person name="Gujja S."/>
            <person name="Hansen M."/>
            <person name="Howarth C."/>
            <person name="Imamovic A."/>
            <person name="Ireland A."/>
            <person name="Larimer J."/>
            <person name="McCowan C."/>
            <person name="Murphy C."/>
            <person name="Pearson M."/>
            <person name="Poon T.W."/>
            <person name="Priest M."/>
            <person name="Roberts A."/>
            <person name="Saif S."/>
            <person name="Shea T."/>
            <person name="Sisk P."/>
            <person name="Sykes S."/>
            <person name="Wortman J."/>
            <person name="Nusbaum C."/>
            <person name="Birren B."/>
        </authorList>
    </citation>
    <scope>NUCLEOTIDE SEQUENCE [LARGE SCALE GENOMIC DNA]</scope>
    <source>
        <strain evidence="2 3">MS-1</strain>
    </source>
</reference>
<dbReference type="PROSITE" id="PS51257">
    <property type="entry name" value="PROKAR_LIPOPROTEIN"/>
    <property type="match status" value="1"/>
</dbReference>
<evidence type="ECO:0000313" key="3">
    <source>
        <dbReference type="Proteomes" id="UP000033035"/>
    </source>
</evidence>
<keyword evidence="1" id="KW-0732">Signal</keyword>
<dbReference type="Gene3D" id="2.120.10.30">
    <property type="entry name" value="TolB, C-terminal domain"/>
    <property type="match status" value="1"/>
</dbReference>
<dbReference type="HOGENOM" id="CLU_732902_0_0_10"/>
<evidence type="ECO:0008006" key="4">
    <source>
        <dbReference type="Google" id="ProtNLM"/>
    </source>
</evidence>
<dbReference type="EMBL" id="AQHW01000014">
    <property type="protein sequence ID" value="KKB56706.1"/>
    <property type="molecule type" value="Genomic_DNA"/>
</dbReference>
<dbReference type="Pfam" id="PF17170">
    <property type="entry name" value="DUF5128"/>
    <property type="match status" value="1"/>
</dbReference>
<accession>A0A0F5JFV5</accession>